<proteinExistence type="predicted"/>
<evidence type="ECO:0000313" key="2">
    <source>
        <dbReference type="Proteomes" id="UP000199062"/>
    </source>
</evidence>
<dbReference type="EMBL" id="FOZK01000003">
    <property type="protein sequence ID" value="SFS07227.1"/>
    <property type="molecule type" value="Genomic_DNA"/>
</dbReference>
<name>A0A1I6LUU3_9EURY</name>
<dbReference type="AlphaFoldDB" id="A0A1I6LUU3"/>
<protein>
    <submittedName>
        <fullName evidence="1">Uncharacterized protein</fullName>
    </submittedName>
</protein>
<dbReference type="InterPro" id="IPR043814">
    <property type="entry name" value="DUF5796"/>
</dbReference>
<dbReference type="OrthoDB" id="156190at2157"/>
<gene>
    <name evidence="1" type="ORF">SAMN05216559_3178</name>
</gene>
<accession>A0A1I6LUU3</accession>
<dbReference type="RefSeq" id="WP_089817514.1">
    <property type="nucleotide sequence ID" value="NZ_FOZK01000003.1"/>
</dbReference>
<reference evidence="1 2" key="1">
    <citation type="submission" date="2016-10" db="EMBL/GenBank/DDBJ databases">
        <authorList>
            <person name="de Groot N.N."/>
        </authorList>
    </citation>
    <scope>NUCLEOTIDE SEQUENCE [LARGE SCALE GENOMIC DNA]</scope>
    <source>
        <strain evidence="1 2">CGMCC 1.10457</strain>
    </source>
</reference>
<keyword evidence="2" id="KW-1185">Reference proteome</keyword>
<evidence type="ECO:0000313" key="1">
    <source>
        <dbReference type="EMBL" id="SFS07227.1"/>
    </source>
</evidence>
<dbReference type="Pfam" id="PF19109">
    <property type="entry name" value="DUF5796"/>
    <property type="match status" value="1"/>
</dbReference>
<dbReference type="STRING" id="767519.SAMN05216559_3178"/>
<dbReference type="Proteomes" id="UP000199062">
    <property type="component" value="Unassembled WGS sequence"/>
</dbReference>
<sequence length="150" mass="16699">MSARNDVAPDTLGVELTEDGIAVEYNDGRTVFYHGVPRKAEETVRTAPAKDAHVLVTDASETQGILVYVNDLNTHDDILEDTGVGRIMLDDEEDELFPGVVVRDHQMRVEVEADLDQVDGRVFVFEEDEMGERSYEIVSPDSEGADERSE</sequence>
<organism evidence="1 2">
    <name type="scientific">Halomicrobium zhouii</name>
    <dbReference type="NCBI Taxonomy" id="767519"/>
    <lineage>
        <taxon>Archaea</taxon>
        <taxon>Methanobacteriati</taxon>
        <taxon>Methanobacteriota</taxon>
        <taxon>Stenosarchaea group</taxon>
        <taxon>Halobacteria</taxon>
        <taxon>Halobacteriales</taxon>
        <taxon>Haloarculaceae</taxon>
        <taxon>Halomicrobium</taxon>
    </lineage>
</organism>